<dbReference type="InterPro" id="IPR017896">
    <property type="entry name" value="4Fe4S_Fe-S-bd"/>
</dbReference>
<dbReference type="PROSITE" id="PS51379">
    <property type="entry name" value="4FE4S_FER_2"/>
    <property type="match status" value="2"/>
</dbReference>
<keyword evidence="6" id="KW-0408">Iron</keyword>
<keyword evidence="9" id="KW-0812">Transmembrane</keyword>
<dbReference type="InterPro" id="IPR050954">
    <property type="entry name" value="ET_IronSulfur_Cluster-Binding"/>
</dbReference>
<dbReference type="PANTHER" id="PTHR43177:SF5">
    <property type="entry name" value="ANAEROBIC DIMETHYL SULFOXIDE REDUCTASE CHAIN B-RELATED"/>
    <property type="match status" value="1"/>
</dbReference>
<keyword evidence="9" id="KW-0472">Membrane</keyword>
<dbReference type="GO" id="GO:0046872">
    <property type="term" value="F:metal ion binding"/>
    <property type="evidence" value="ECO:0007669"/>
    <property type="project" value="UniProtKB-KW"/>
</dbReference>
<evidence type="ECO:0000256" key="5">
    <source>
        <dbReference type="ARBA" id="ARBA00022982"/>
    </source>
</evidence>
<dbReference type="InterPro" id="IPR017900">
    <property type="entry name" value="4Fe4S_Fe_S_CS"/>
</dbReference>
<evidence type="ECO:0000256" key="9">
    <source>
        <dbReference type="SAM" id="Phobius"/>
    </source>
</evidence>
<feature type="transmembrane region" description="Helical" evidence="9">
    <location>
        <begin position="290"/>
        <end position="313"/>
    </location>
</feature>
<evidence type="ECO:0000256" key="8">
    <source>
        <dbReference type="SAM" id="MobiDB-lite"/>
    </source>
</evidence>
<keyword evidence="1" id="KW-0813">Transport</keyword>
<feature type="transmembrane region" description="Helical" evidence="9">
    <location>
        <begin position="565"/>
        <end position="582"/>
    </location>
</feature>
<dbReference type="PROSITE" id="PS00198">
    <property type="entry name" value="4FE4S_FER_1"/>
    <property type="match status" value="1"/>
</dbReference>
<dbReference type="Pfam" id="PF04976">
    <property type="entry name" value="DmsC"/>
    <property type="match status" value="1"/>
</dbReference>
<feature type="domain" description="4Fe-4S ferredoxin-type" evidence="10">
    <location>
        <begin position="61"/>
        <end position="90"/>
    </location>
</feature>
<dbReference type="SUPFAM" id="SSF54862">
    <property type="entry name" value="4Fe-4S ferredoxins"/>
    <property type="match status" value="1"/>
</dbReference>
<dbReference type="EMBL" id="MPRL01000047">
    <property type="protein sequence ID" value="OOZ39601.1"/>
    <property type="molecule type" value="Genomic_DNA"/>
</dbReference>
<proteinExistence type="predicted"/>
<comment type="caution">
    <text evidence="11">The sequence shown here is derived from an EMBL/GenBank/DDBJ whole genome shotgun (WGS) entry which is preliminary data.</text>
</comment>
<keyword evidence="11" id="KW-0808">Transferase</keyword>
<evidence type="ECO:0000313" key="11">
    <source>
        <dbReference type="EMBL" id="OOZ39601.1"/>
    </source>
</evidence>
<reference evidence="11 12" key="1">
    <citation type="submission" date="2016-11" db="EMBL/GenBank/DDBJ databases">
        <title>Mixed transmission modes and dynamic genome evolution in an obligate animal-bacterial symbiosis.</title>
        <authorList>
            <person name="Russell S.L."/>
            <person name="Corbett-Detig R.B."/>
            <person name="Cavanaugh C.M."/>
        </authorList>
    </citation>
    <scope>NUCLEOTIDE SEQUENCE [LARGE SCALE GENOMIC DNA]</scope>
    <source>
        <strain evidence="11">Sveles-Q1</strain>
    </source>
</reference>
<evidence type="ECO:0000313" key="12">
    <source>
        <dbReference type="Proteomes" id="UP000191110"/>
    </source>
</evidence>
<keyword evidence="7" id="KW-0411">Iron-sulfur</keyword>
<evidence type="ECO:0000256" key="3">
    <source>
        <dbReference type="ARBA" id="ARBA00022723"/>
    </source>
</evidence>
<feature type="transmembrane region" description="Helical" evidence="9">
    <location>
        <begin position="370"/>
        <end position="394"/>
    </location>
</feature>
<feature type="transmembrane region" description="Helical" evidence="9">
    <location>
        <begin position="447"/>
        <end position="467"/>
    </location>
</feature>
<feature type="domain" description="4Fe-4S ferredoxin-type" evidence="10">
    <location>
        <begin position="139"/>
        <end position="168"/>
    </location>
</feature>
<evidence type="ECO:0000256" key="4">
    <source>
        <dbReference type="ARBA" id="ARBA00022737"/>
    </source>
</evidence>
<sequence>MFKARANEPTYALLNDPSSQTHNRYGRSIETVTEEDPRYGVSLKINENPEIGDNPNRYKQHGFYFNADNCIACHACEAACSEKNDNPAHIAFRSVGFVEGGSYPAYQRLNISMACNHCDNPVCLKGCPTRAYTKFAEYGAVLQDPDICFGCGYCTWVCPYNAPQLDPVKGQVTKCNMCVDRLEVGLKPACASACLGKALDFGVIENVPEGRTQAKAEIPGFPRTDITNPNIRFQQTRTTQRDMQRVDSTPLKYHRDDSEGRFRPALDPKHGFKREWNLKRLLGSHENAHIAFTLSVQTVMGAFAMLVLGSWFGQEAIANFAASSAFVPALSVMFVMMAVGLFKLNMHLGKPHRFYRGFYNLRMSPVSREIAGVTLFFVGLAGFTLFALFALFALSDELFGHNFPVVIQDVFAVLGLAGAAIGGYFMYKLYRIPARPFWDHWQTAATFAGSALSLGALLLAVIALLTAQMTPELGRLLAMIAGVGLALEGVGLLYHARDLKGHESEGAASFYEQSTTFGYAYWLRNGLLAVSLIVAVGMALMGLIDGWAFALLAVMALVSSTIGRALFYVLVIPTTMPGAFFWKNRGFVEHAREVGLADMPQLGVAYEQHHQFKVRELVETIRTTTVREKLSQLWRIVTG</sequence>
<evidence type="ECO:0000256" key="2">
    <source>
        <dbReference type="ARBA" id="ARBA00022485"/>
    </source>
</evidence>
<dbReference type="GO" id="GO:0051539">
    <property type="term" value="F:4 iron, 4 sulfur cluster binding"/>
    <property type="evidence" value="ECO:0007669"/>
    <property type="project" value="UniProtKB-KW"/>
</dbReference>
<feature type="transmembrane region" description="Helical" evidence="9">
    <location>
        <begin position="406"/>
        <end position="427"/>
    </location>
</feature>
<evidence type="ECO:0000256" key="1">
    <source>
        <dbReference type="ARBA" id="ARBA00022448"/>
    </source>
</evidence>
<keyword evidence="12" id="KW-1185">Reference proteome</keyword>
<feature type="transmembrane region" description="Helical" evidence="9">
    <location>
        <begin position="527"/>
        <end position="559"/>
    </location>
</feature>
<keyword evidence="4" id="KW-0677">Repeat</keyword>
<dbReference type="Proteomes" id="UP000191110">
    <property type="component" value="Unassembled WGS sequence"/>
</dbReference>
<evidence type="ECO:0000259" key="10">
    <source>
        <dbReference type="PROSITE" id="PS51379"/>
    </source>
</evidence>
<gene>
    <name evidence="11" type="ORF">BOW53_10960</name>
</gene>
<keyword evidence="9" id="KW-1133">Transmembrane helix</keyword>
<dbReference type="GO" id="GO:0016020">
    <property type="term" value="C:membrane"/>
    <property type="evidence" value="ECO:0007669"/>
    <property type="project" value="InterPro"/>
</dbReference>
<feature type="transmembrane region" description="Helical" evidence="9">
    <location>
        <begin position="473"/>
        <end position="494"/>
    </location>
</feature>
<dbReference type="AlphaFoldDB" id="A0A1T2L3D0"/>
<feature type="region of interest" description="Disordered" evidence="8">
    <location>
        <begin position="1"/>
        <end position="23"/>
    </location>
</feature>
<dbReference type="InterPro" id="IPR007059">
    <property type="entry name" value="DmsC"/>
</dbReference>
<evidence type="ECO:0000256" key="6">
    <source>
        <dbReference type="ARBA" id="ARBA00023004"/>
    </source>
</evidence>
<organism evidence="11 12">
    <name type="scientific">Solemya pervernicosa gill symbiont</name>
    <dbReference type="NCBI Taxonomy" id="642797"/>
    <lineage>
        <taxon>Bacteria</taxon>
        <taxon>Pseudomonadati</taxon>
        <taxon>Pseudomonadota</taxon>
        <taxon>Gammaproteobacteria</taxon>
        <taxon>sulfur-oxidizing symbionts</taxon>
    </lineage>
</organism>
<feature type="transmembrane region" description="Helical" evidence="9">
    <location>
        <begin position="325"/>
        <end position="349"/>
    </location>
</feature>
<dbReference type="GO" id="GO:0019645">
    <property type="term" value="P:anaerobic electron transport chain"/>
    <property type="evidence" value="ECO:0007669"/>
    <property type="project" value="InterPro"/>
</dbReference>
<dbReference type="Pfam" id="PF13247">
    <property type="entry name" value="Fer4_11"/>
    <property type="match status" value="1"/>
</dbReference>
<dbReference type="PANTHER" id="PTHR43177">
    <property type="entry name" value="PROTEIN NRFC"/>
    <property type="match status" value="1"/>
</dbReference>
<keyword evidence="2" id="KW-0004">4Fe-4S</keyword>
<keyword evidence="3" id="KW-0479">Metal-binding</keyword>
<evidence type="ECO:0000256" key="7">
    <source>
        <dbReference type="ARBA" id="ARBA00023014"/>
    </source>
</evidence>
<protein>
    <submittedName>
        <fullName evidence="11">Aspartate carbamoyltransferase</fullName>
    </submittedName>
</protein>
<dbReference type="CDD" id="cd16371">
    <property type="entry name" value="DMSOR_beta_like"/>
    <property type="match status" value="1"/>
</dbReference>
<dbReference type="Gene3D" id="3.30.70.20">
    <property type="match status" value="2"/>
</dbReference>
<name>A0A1T2L3D0_9GAMM</name>
<keyword evidence="5" id="KW-0249">Electron transport</keyword>
<dbReference type="GO" id="GO:0016740">
    <property type="term" value="F:transferase activity"/>
    <property type="evidence" value="ECO:0007669"/>
    <property type="project" value="UniProtKB-KW"/>
</dbReference>
<accession>A0A1T2L3D0</accession>